<gene>
    <name evidence="1" type="ORF">SAMN04488568_11819</name>
</gene>
<accession>A0A1G9V7X3</accession>
<proteinExistence type="predicted"/>
<name>A0A1G9V7X3_9PROT</name>
<organism evidence="1 2">
    <name type="scientific">Maricaulis salignorans</name>
    <dbReference type="NCBI Taxonomy" id="144026"/>
    <lineage>
        <taxon>Bacteria</taxon>
        <taxon>Pseudomonadati</taxon>
        <taxon>Pseudomonadota</taxon>
        <taxon>Alphaproteobacteria</taxon>
        <taxon>Maricaulales</taxon>
        <taxon>Maricaulaceae</taxon>
        <taxon>Maricaulis</taxon>
    </lineage>
</organism>
<sequence length="60" mass="6490">MSAILAEGFVLLHAWGRCPEGAEGGLGAHLSCPLRPLRGHLPHKWVRKEAMSVFSGEHTS</sequence>
<dbReference type="EMBL" id="FNHG01000018">
    <property type="protein sequence ID" value="SDM68167.1"/>
    <property type="molecule type" value="Genomic_DNA"/>
</dbReference>
<reference evidence="1 2" key="1">
    <citation type="submission" date="2016-10" db="EMBL/GenBank/DDBJ databases">
        <authorList>
            <person name="de Groot N.N."/>
        </authorList>
    </citation>
    <scope>NUCLEOTIDE SEQUENCE [LARGE SCALE GENOMIC DNA]</scope>
    <source>
        <strain evidence="1 2">DSM 16077</strain>
    </source>
</reference>
<dbReference type="STRING" id="144026.SAMN04488568_11819"/>
<keyword evidence="2" id="KW-1185">Reference proteome</keyword>
<dbReference type="AlphaFoldDB" id="A0A1G9V7X3"/>
<dbReference type="Proteomes" id="UP000199759">
    <property type="component" value="Unassembled WGS sequence"/>
</dbReference>
<protein>
    <submittedName>
        <fullName evidence="1">Uncharacterized protein</fullName>
    </submittedName>
</protein>
<evidence type="ECO:0000313" key="1">
    <source>
        <dbReference type="EMBL" id="SDM68167.1"/>
    </source>
</evidence>
<evidence type="ECO:0000313" key="2">
    <source>
        <dbReference type="Proteomes" id="UP000199759"/>
    </source>
</evidence>